<comment type="caution">
    <text evidence="2">The sequence shown here is derived from an EMBL/GenBank/DDBJ whole genome shotgun (WGS) entry which is preliminary data.</text>
</comment>
<reference evidence="2 3" key="1">
    <citation type="submission" date="2020-01" db="EMBL/GenBank/DDBJ databases">
        <title>Investigation of new actinobacteria for the biodesulphurisation of diesel fuel.</title>
        <authorList>
            <person name="Athi Narayanan S.M."/>
        </authorList>
    </citation>
    <scope>NUCLEOTIDE SEQUENCE [LARGE SCALE GENOMIC DNA]</scope>
    <source>
        <strain evidence="2 3">213E</strain>
    </source>
</reference>
<evidence type="ECO:0000256" key="1">
    <source>
        <dbReference type="SAM" id="MobiDB-lite"/>
    </source>
</evidence>
<name>A0A7K3LN45_9ACTN</name>
<proteinExistence type="predicted"/>
<evidence type="ECO:0000313" key="3">
    <source>
        <dbReference type="Proteomes" id="UP000466307"/>
    </source>
</evidence>
<feature type="compositionally biased region" description="Low complexity" evidence="1">
    <location>
        <begin position="31"/>
        <end position="47"/>
    </location>
</feature>
<dbReference type="EMBL" id="JAADZU010000021">
    <property type="protein sequence ID" value="NDK89670.1"/>
    <property type="molecule type" value="Genomic_DNA"/>
</dbReference>
<feature type="region of interest" description="Disordered" evidence="1">
    <location>
        <begin position="31"/>
        <end position="52"/>
    </location>
</feature>
<keyword evidence="3" id="KW-1185">Reference proteome</keyword>
<dbReference type="RefSeq" id="WP_020790742.1">
    <property type="nucleotide sequence ID" value="NZ_JAADZU010000021.1"/>
</dbReference>
<evidence type="ECO:0000313" key="2">
    <source>
        <dbReference type="EMBL" id="NDK89670.1"/>
    </source>
</evidence>
<dbReference type="AlphaFoldDB" id="A0A7K3LN45"/>
<dbReference type="Proteomes" id="UP000466307">
    <property type="component" value="Unassembled WGS sequence"/>
</dbReference>
<protein>
    <submittedName>
        <fullName evidence="2">Uncharacterized protein</fullName>
    </submittedName>
</protein>
<gene>
    <name evidence="2" type="ORF">GYA93_08775</name>
</gene>
<accession>A0A7K3LN45</accession>
<sequence length="87" mass="9005">MVPIADRAADLVAIEADVNTSMAERISASAIDSSKAASAGPATPPSSLLTGPKRTFIMHPSQACRRAGQLLHSMYICDLHLISVSGG</sequence>
<organism evidence="2 3">
    <name type="scientific">Gordonia desulfuricans</name>
    <dbReference type="NCBI Taxonomy" id="89051"/>
    <lineage>
        <taxon>Bacteria</taxon>
        <taxon>Bacillati</taxon>
        <taxon>Actinomycetota</taxon>
        <taxon>Actinomycetes</taxon>
        <taxon>Mycobacteriales</taxon>
        <taxon>Gordoniaceae</taxon>
        <taxon>Gordonia</taxon>
    </lineage>
</organism>